<keyword evidence="2" id="KW-1133">Transmembrane helix</keyword>
<dbReference type="PROSITE" id="PS50983">
    <property type="entry name" value="FE_B12_PBP"/>
    <property type="match status" value="1"/>
</dbReference>
<dbReference type="Proteomes" id="UP000182135">
    <property type="component" value="Unassembled WGS sequence"/>
</dbReference>
<dbReference type="Gene3D" id="3.40.50.1980">
    <property type="entry name" value="Nitrogenase molybdenum iron protein domain"/>
    <property type="match status" value="2"/>
</dbReference>
<evidence type="ECO:0000259" key="3">
    <source>
        <dbReference type="PROSITE" id="PS50983"/>
    </source>
</evidence>
<dbReference type="SUPFAM" id="SSF53807">
    <property type="entry name" value="Helical backbone' metal receptor"/>
    <property type="match status" value="1"/>
</dbReference>
<organism evidence="4 5">
    <name type="scientific">Clostridium cadaveris</name>
    <dbReference type="NCBI Taxonomy" id="1529"/>
    <lineage>
        <taxon>Bacteria</taxon>
        <taxon>Bacillati</taxon>
        <taxon>Bacillota</taxon>
        <taxon>Clostridia</taxon>
        <taxon>Eubacteriales</taxon>
        <taxon>Clostridiaceae</taxon>
        <taxon>Clostridium</taxon>
    </lineage>
</organism>
<evidence type="ECO:0000256" key="1">
    <source>
        <dbReference type="ARBA" id="ARBA00008814"/>
    </source>
</evidence>
<dbReference type="eggNOG" id="COG0614">
    <property type="taxonomic scope" value="Bacteria"/>
</dbReference>
<proteinExistence type="inferred from homology"/>
<evidence type="ECO:0000313" key="5">
    <source>
        <dbReference type="Proteomes" id="UP000182135"/>
    </source>
</evidence>
<dbReference type="PANTHER" id="PTHR30535:SF34">
    <property type="entry name" value="MOLYBDATE-BINDING PROTEIN MOLA"/>
    <property type="match status" value="1"/>
</dbReference>
<evidence type="ECO:0000313" key="4">
    <source>
        <dbReference type="EMBL" id="SFG17661.1"/>
    </source>
</evidence>
<accession>A0A1I2PW87</accession>
<dbReference type="AlphaFoldDB" id="A0A1I2PW87"/>
<dbReference type="PANTHER" id="PTHR30535">
    <property type="entry name" value="VITAMIN B12-BINDING PROTEIN"/>
    <property type="match status" value="1"/>
</dbReference>
<dbReference type="PROSITE" id="PS51257">
    <property type="entry name" value="PROKAR_LIPOPROTEIN"/>
    <property type="match status" value="1"/>
</dbReference>
<dbReference type="InterPro" id="IPR050902">
    <property type="entry name" value="ABC_Transporter_SBP"/>
</dbReference>
<dbReference type="Pfam" id="PF01497">
    <property type="entry name" value="Peripla_BP_2"/>
    <property type="match status" value="1"/>
</dbReference>
<gene>
    <name evidence="4" type="ORF">SAMN04487885_13113</name>
</gene>
<protein>
    <submittedName>
        <fullName evidence="4">Iron complex transport system substrate-binding protein</fullName>
    </submittedName>
</protein>
<feature type="transmembrane region" description="Helical" evidence="2">
    <location>
        <begin position="15"/>
        <end position="32"/>
    </location>
</feature>
<dbReference type="OrthoDB" id="9816357at2"/>
<sequence length="311" mass="34562">MKTIGGVKVRIKRKHIIYFIMSIMIMALLAGCGDKTVTKKDREGNEFTQPKKIEKIVSASSSNTEILAALGLGDKIICTDKYSDDIEGLREDRTKIDFMNINAETIISLEPDIVIASTMSKSGSEDPLKSIKDAGIPVVYMPSSKNLDGIYDDITFLSDITGTSEKGKQLVKDMKKDVEDIKKIGDTIKDKKKVYFEIGSTPGLYSFGKDTFLNELINIIGAENIFANETGWIAPSEENVISDNPDVILTNETYIPNAVELIKKRPGWENVNAIKNNKVFLIDQNSSSRSTQNVVKALKEMAKAIYPEQYE</sequence>
<evidence type="ECO:0000256" key="2">
    <source>
        <dbReference type="SAM" id="Phobius"/>
    </source>
</evidence>
<keyword evidence="2" id="KW-0472">Membrane</keyword>
<dbReference type="STRING" id="1529.SAMN04487885_13113"/>
<dbReference type="GO" id="GO:0071281">
    <property type="term" value="P:cellular response to iron ion"/>
    <property type="evidence" value="ECO:0007669"/>
    <property type="project" value="TreeGrafter"/>
</dbReference>
<dbReference type="EMBL" id="FOOE01000031">
    <property type="protein sequence ID" value="SFG17661.1"/>
    <property type="molecule type" value="Genomic_DNA"/>
</dbReference>
<feature type="domain" description="Fe/B12 periplasmic-binding" evidence="3">
    <location>
        <begin position="55"/>
        <end position="309"/>
    </location>
</feature>
<keyword evidence="5" id="KW-1185">Reference proteome</keyword>
<comment type="similarity">
    <text evidence="1">Belongs to the bacterial solute-binding protein 8 family.</text>
</comment>
<name>A0A1I2PW87_9CLOT</name>
<dbReference type="InterPro" id="IPR002491">
    <property type="entry name" value="ABC_transptr_periplasmic_BD"/>
</dbReference>
<reference evidence="4 5" key="1">
    <citation type="submission" date="2016-10" db="EMBL/GenBank/DDBJ databases">
        <authorList>
            <person name="de Groot N.N."/>
        </authorList>
    </citation>
    <scope>NUCLEOTIDE SEQUENCE [LARGE SCALE GENOMIC DNA]</scope>
    <source>
        <strain evidence="4 5">NLAE-zl-G419</strain>
    </source>
</reference>
<keyword evidence="2" id="KW-0812">Transmembrane</keyword>
<dbReference type="CDD" id="cd01143">
    <property type="entry name" value="YvrC"/>
    <property type="match status" value="1"/>
</dbReference>